<keyword evidence="3" id="KW-0238">DNA-binding</keyword>
<dbReference type="Proteomes" id="UP001597526">
    <property type="component" value="Unassembled WGS sequence"/>
</dbReference>
<evidence type="ECO:0000259" key="5">
    <source>
        <dbReference type="PROSITE" id="PS51898"/>
    </source>
</evidence>
<dbReference type="Pfam" id="PF00589">
    <property type="entry name" value="Phage_integrase"/>
    <property type="match status" value="1"/>
</dbReference>
<accession>A0ABW5N007</accession>
<dbReference type="Pfam" id="PF13495">
    <property type="entry name" value="Phage_int_SAM_4"/>
    <property type="match status" value="1"/>
</dbReference>
<protein>
    <submittedName>
        <fullName evidence="6">Tyrosine-type recombinase/integrase</fullName>
    </submittedName>
</protein>
<dbReference type="Gene3D" id="1.10.150.130">
    <property type="match status" value="1"/>
</dbReference>
<comment type="caution">
    <text evidence="6">The sequence shown here is derived from an EMBL/GenBank/DDBJ whole genome shotgun (WGS) entry which is preliminary data.</text>
</comment>
<dbReference type="InterPro" id="IPR004107">
    <property type="entry name" value="Integrase_SAM-like_N"/>
</dbReference>
<name>A0ABW5N007_9FLAO</name>
<keyword evidence="2" id="KW-0229">DNA integration</keyword>
<dbReference type="EMBL" id="JBHULB010000082">
    <property type="protein sequence ID" value="MFD2588967.1"/>
    <property type="molecule type" value="Genomic_DNA"/>
</dbReference>
<keyword evidence="7" id="KW-1185">Reference proteome</keyword>
<evidence type="ECO:0000256" key="1">
    <source>
        <dbReference type="ARBA" id="ARBA00008857"/>
    </source>
</evidence>
<evidence type="ECO:0000256" key="2">
    <source>
        <dbReference type="ARBA" id="ARBA00022908"/>
    </source>
</evidence>
<keyword evidence="4" id="KW-0233">DNA recombination</keyword>
<proteinExistence type="inferred from homology"/>
<dbReference type="PANTHER" id="PTHR30349:SF41">
    <property type="entry name" value="INTEGRASE_RECOMBINASE PROTEIN MJ0367-RELATED"/>
    <property type="match status" value="1"/>
</dbReference>
<dbReference type="RefSeq" id="WP_377768442.1">
    <property type="nucleotide sequence ID" value="NZ_JBHULB010000082.1"/>
</dbReference>
<dbReference type="InterPro" id="IPR002104">
    <property type="entry name" value="Integrase_catalytic"/>
</dbReference>
<comment type="similarity">
    <text evidence="1">Belongs to the 'phage' integrase family.</text>
</comment>
<dbReference type="PANTHER" id="PTHR30349">
    <property type="entry name" value="PHAGE INTEGRASE-RELATED"/>
    <property type="match status" value="1"/>
</dbReference>
<dbReference type="InterPro" id="IPR011010">
    <property type="entry name" value="DNA_brk_join_enz"/>
</dbReference>
<dbReference type="Gene3D" id="1.10.443.10">
    <property type="entry name" value="Intergrase catalytic core"/>
    <property type="match status" value="1"/>
</dbReference>
<organism evidence="6 7">
    <name type="scientific">Croceitalea marina</name>
    <dbReference type="NCBI Taxonomy" id="1775166"/>
    <lineage>
        <taxon>Bacteria</taxon>
        <taxon>Pseudomonadati</taxon>
        <taxon>Bacteroidota</taxon>
        <taxon>Flavobacteriia</taxon>
        <taxon>Flavobacteriales</taxon>
        <taxon>Flavobacteriaceae</taxon>
        <taxon>Croceitalea</taxon>
    </lineage>
</organism>
<evidence type="ECO:0000313" key="7">
    <source>
        <dbReference type="Proteomes" id="UP001597526"/>
    </source>
</evidence>
<dbReference type="InterPro" id="IPR013762">
    <property type="entry name" value="Integrase-like_cat_sf"/>
</dbReference>
<evidence type="ECO:0000256" key="4">
    <source>
        <dbReference type="ARBA" id="ARBA00023172"/>
    </source>
</evidence>
<dbReference type="SUPFAM" id="SSF56349">
    <property type="entry name" value="DNA breaking-rejoining enzymes"/>
    <property type="match status" value="1"/>
</dbReference>
<evidence type="ECO:0000256" key="3">
    <source>
        <dbReference type="ARBA" id="ARBA00023125"/>
    </source>
</evidence>
<evidence type="ECO:0000313" key="6">
    <source>
        <dbReference type="EMBL" id="MFD2588967.1"/>
    </source>
</evidence>
<sequence>MNFSKYRFTPDTHRSQKVILISFKRDDDLIKALRKRFPSAKWSRTKKSWYLPDLPVVREQLKMVPNSIKPKKANNIHVQNEHAYLAMEQHLNLKAYSEHTKRIYLAEFAHLLRLLHDFPVEHLTPNRLKDYFLYCLKQEKMKEAKLNGKINAIKFYFEQVLHRPKMLFDIPRPKKPLKLPKMLSKHEVKRVIDQTNNSKHNIALQMCYGMGLRVSEVVRIKLDHIDSSRMVVRIVGAKGKKDRYVPLPKSILPKLREYYLQYKPKEYLLEGQYGGAYAISSLQQVFKRAMKGAGIHKKIGIHGLRHSYATHLLEAGADMRFIQELLGHNSIKTTQIYTKVSPRSISKIQSPLDSL</sequence>
<feature type="domain" description="Tyr recombinase" evidence="5">
    <location>
        <begin position="178"/>
        <end position="350"/>
    </location>
</feature>
<dbReference type="InterPro" id="IPR050090">
    <property type="entry name" value="Tyrosine_recombinase_XerCD"/>
</dbReference>
<dbReference type="PROSITE" id="PS51898">
    <property type="entry name" value="TYR_RECOMBINASE"/>
    <property type="match status" value="1"/>
</dbReference>
<dbReference type="InterPro" id="IPR010998">
    <property type="entry name" value="Integrase_recombinase_N"/>
</dbReference>
<gene>
    <name evidence="6" type="ORF">ACFSQJ_18725</name>
</gene>
<reference evidence="7" key="1">
    <citation type="journal article" date="2019" name="Int. J. Syst. Evol. Microbiol.">
        <title>The Global Catalogue of Microorganisms (GCM) 10K type strain sequencing project: providing services to taxonomists for standard genome sequencing and annotation.</title>
        <authorList>
            <consortium name="The Broad Institute Genomics Platform"/>
            <consortium name="The Broad Institute Genome Sequencing Center for Infectious Disease"/>
            <person name="Wu L."/>
            <person name="Ma J."/>
        </authorList>
    </citation>
    <scope>NUCLEOTIDE SEQUENCE [LARGE SCALE GENOMIC DNA]</scope>
    <source>
        <strain evidence="7">KCTC 52368</strain>
    </source>
</reference>